<evidence type="ECO:0000313" key="2">
    <source>
        <dbReference type="EMBL" id="EXC05623.1"/>
    </source>
</evidence>
<dbReference type="EMBL" id="JEXD01000034">
    <property type="protein sequence ID" value="EXC05623.1"/>
    <property type="molecule type" value="Genomic_DNA"/>
</dbReference>
<dbReference type="Proteomes" id="UP000021108">
    <property type="component" value="Unassembled WGS sequence"/>
</dbReference>
<dbReference type="RefSeq" id="WP_032059846.1">
    <property type="nucleotide sequence ID" value="NZ_JEXD01000034.1"/>
</dbReference>
<proteinExistence type="predicted"/>
<name>A0A009Q7B2_ACIBA</name>
<dbReference type="PATRIC" id="fig|1310607.3.peg.3052"/>
<keyword evidence="1" id="KW-0812">Transmembrane</keyword>
<gene>
    <name evidence="2" type="ORF">J506_3151</name>
</gene>
<evidence type="ECO:0000256" key="1">
    <source>
        <dbReference type="SAM" id="Phobius"/>
    </source>
</evidence>
<dbReference type="AlphaFoldDB" id="A0A009Q7B2"/>
<organism evidence="2 3">
    <name type="scientific">Acinetobacter baumannii 625974</name>
    <dbReference type="NCBI Taxonomy" id="1310607"/>
    <lineage>
        <taxon>Bacteria</taxon>
        <taxon>Pseudomonadati</taxon>
        <taxon>Pseudomonadota</taxon>
        <taxon>Gammaproteobacteria</taxon>
        <taxon>Moraxellales</taxon>
        <taxon>Moraxellaceae</taxon>
        <taxon>Acinetobacter</taxon>
        <taxon>Acinetobacter calcoaceticus/baumannii complex</taxon>
    </lineage>
</organism>
<feature type="transmembrane region" description="Helical" evidence="1">
    <location>
        <begin position="32"/>
        <end position="54"/>
    </location>
</feature>
<accession>A0A009Q7B2</accession>
<comment type="caution">
    <text evidence="2">The sequence shown here is derived from an EMBL/GenBank/DDBJ whole genome shotgun (WGS) entry which is preliminary data.</text>
</comment>
<reference evidence="2 3" key="1">
    <citation type="submission" date="2014-02" db="EMBL/GenBank/DDBJ databases">
        <title>Comparative genomics and transcriptomics to identify genetic mechanisms underlying the emergence of carbapenem resistant Acinetobacter baumannii (CRAb).</title>
        <authorList>
            <person name="Harris A.D."/>
            <person name="Johnson K.J."/>
            <person name="George J."/>
            <person name="Shefchek K."/>
            <person name="Daugherty S.C."/>
            <person name="Parankush S."/>
            <person name="Sadzewicz L."/>
            <person name="Tallon L."/>
            <person name="Sengamalay N."/>
            <person name="Hazen T.H."/>
            <person name="Rasko D.A."/>
        </authorList>
    </citation>
    <scope>NUCLEOTIDE SEQUENCE [LARGE SCALE GENOMIC DNA]</scope>
    <source>
        <strain evidence="2 3">625974</strain>
    </source>
</reference>
<sequence length="64" mass="7076">MDMVCKQLSSPDANGVQSCLQWGQADLYLPPLSYAEATTIGGAFWLCLAVVWAIKVIRVQNFEK</sequence>
<keyword evidence="1" id="KW-1133">Transmembrane helix</keyword>
<evidence type="ECO:0000313" key="3">
    <source>
        <dbReference type="Proteomes" id="UP000021108"/>
    </source>
</evidence>
<keyword evidence="1" id="KW-0472">Membrane</keyword>
<protein>
    <submittedName>
        <fullName evidence="2">Uncharacterized protein</fullName>
    </submittedName>
</protein>